<proteinExistence type="predicted"/>
<dbReference type="AlphaFoldDB" id="A0A2J6PE73"/>
<dbReference type="PANTHER" id="PTHR35910">
    <property type="entry name" value="2EXR DOMAIN-CONTAINING PROTEIN"/>
    <property type="match status" value="1"/>
</dbReference>
<name>A0A2J6PE73_9HELO</name>
<dbReference type="Pfam" id="PF20150">
    <property type="entry name" value="2EXR"/>
    <property type="match status" value="1"/>
</dbReference>
<dbReference type="OrthoDB" id="3473305at2759"/>
<evidence type="ECO:0000313" key="3">
    <source>
        <dbReference type="Proteomes" id="UP000235672"/>
    </source>
</evidence>
<keyword evidence="3" id="KW-1185">Reference proteome</keyword>
<dbReference type="Proteomes" id="UP000235672">
    <property type="component" value="Unassembled WGS sequence"/>
</dbReference>
<evidence type="ECO:0000259" key="1">
    <source>
        <dbReference type="Pfam" id="PF20150"/>
    </source>
</evidence>
<feature type="domain" description="2EXR" evidence="1">
    <location>
        <begin position="89"/>
        <end position="171"/>
    </location>
</feature>
<gene>
    <name evidence="2" type="ORF">NA56DRAFT_499143</name>
</gene>
<organism evidence="2 3">
    <name type="scientific">Hyaloscypha hepaticicola</name>
    <dbReference type="NCBI Taxonomy" id="2082293"/>
    <lineage>
        <taxon>Eukaryota</taxon>
        <taxon>Fungi</taxon>
        <taxon>Dikarya</taxon>
        <taxon>Ascomycota</taxon>
        <taxon>Pezizomycotina</taxon>
        <taxon>Leotiomycetes</taxon>
        <taxon>Helotiales</taxon>
        <taxon>Hyaloscyphaceae</taxon>
        <taxon>Hyaloscypha</taxon>
    </lineage>
</organism>
<protein>
    <recommendedName>
        <fullName evidence="1">2EXR domain-containing protein</fullName>
    </recommendedName>
</protein>
<dbReference type="PANTHER" id="PTHR35910:SF6">
    <property type="entry name" value="2EXR DOMAIN-CONTAINING PROTEIN"/>
    <property type="match status" value="1"/>
</dbReference>
<evidence type="ECO:0000313" key="2">
    <source>
        <dbReference type="EMBL" id="PMD12342.1"/>
    </source>
</evidence>
<dbReference type="EMBL" id="KZ613553">
    <property type="protein sequence ID" value="PMD12342.1"/>
    <property type="molecule type" value="Genomic_DNA"/>
</dbReference>
<dbReference type="InterPro" id="IPR045518">
    <property type="entry name" value="2EXR"/>
</dbReference>
<sequence length="295" mass="35363">MKIINASPGARKPLDRSQYLDLEIQRLEEEIGVNEPIPPIPNIYIKQEYFRALENFNAMRRAIFNHQKFKQLQQHNHLQGNAEDPGISFNNLPTELRLKIWELAFASHTKPRVHCVNLQKSKSSPDCETFISNHPVSPILHTNRESRSHYLHKTQLTFAFETYINFDHDIVYIPELQDRQAHFRKFLDFKDSRRIQKLALRKDFFNDMPISGHFSSNHLEIRRCLSEWKQMIIIFEDERPWGEVWTDLTVRFKEFSSREKRKRAERGYTRKVCRVLNGMMEEYEEETMDFRFGYI</sequence>
<accession>A0A2J6PE73</accession>
<reference evidence="2 3" key="1">
    <citation type="submission" date="2016-05" db="EMBL/GenBank/DDBJ databases">
        <title>A degradative enzymes factory behind the ericoid mycorrhizal symbiosis.</title>
        <authorList>
            <consortium name="DOE Joint Genome Institute"/>
            <person name="Martino E."/>
            <person name="Morin E."/>
            <person name="Grelet G."/>
            <person name="Kuo A."/>
            <person name="Kohler A."/>
            <person name="Daghino S."/>
            <person name="Barry K."/>
            <person name="Choi C."/>
            <person name="Cichocki N."/>
            <person name="Clum A."/>
            <person name="Copeland A."/>
            <person name="Hainaut M."/>
            <person name="Haridas S."/>
            <person name="Labutti K."/>
            <person name="Lindquist E."/>
            <person name="Lipzen A."/>
            <person name="Khouja H.-R."/>
            <person name="Murat C."/>
            <person name="Ohm R."/>
            <person name="Olson A."/>
            <person name="Spatafora J."/>
            <person name="Veneault-Fourrey C."/>
            <person name="Henrissat B."/>
            <person name="Grigoriev I."/>
            <person name="Martin F."/>
            <person name="Perotto S."/>
        </authorList>
    </citation>
    <scope>NUCLEOTIDE SEQUENCE [LARGE SCALE GENOMIC DNA]</scope>
    <source>
        <strain evidence="2 3">UAMH 7357</strain>
    </source>
</reference>